<dbReference type="EMBL" id="JACEIK010003464">
    <property type="protein sequence ID" value="MCD9641813.1"/>
    <property type="molecule type" value="Genomic_DNA"/>
</dbReference>
<dbReference type="Proteomes" id="UP000823775">
    <property type="component" value="Unassembled WGS sequence"/>
</dbReference>
<evidence type="ECO:0000313" key="2">
    <source>
        <dbReference type="Proteomes" id="UP000823775"/>
    </source>
</evidence>
<reference evidence="1 2" key="1">
    <citation type="journal article" date="2021" name="BMC Genomics">
        <title>Datura genome reveals duplications of psychoactive alkaloid biosynthetic genes and high mutation rate following tissue culture.</title>
        <authorList>
            <person name="Rajewski A."/>
            <person name="Carter-House D."/>
            <person name="Stajich J."/>
            <person name="Litt A."/>
        </authorList>
    </citation>
    <scope>NUCLEOTIDE SEQUENCE [LARGE SCALE GENOMIC DNA]</scope>
    <source>
        <strain evidence="1">AR-01</strain>
    </source>
</reference>
<protein>
    <submittedName>
        <fullName evidence="1">Uncharacterized protein</fullName>
    </submittedName>
</protein>
<sequence length="478" mass="51253">MAADDNATGLRVASFSCYLSNPEESFVHKLNGGSVEPAFISPPETPFSVTKVKAAKAATAKSSSNSAKDNLANLRVESFSSYLKTGEDNFAFKASGAPVRDPTIAFVFPQQASFHNAKQLEPSKSNDGEISIFGADKYFNMQLDYGAASPAGVKYRGRLNEGTVGLPHLKHNSQSGTPSVCSESSSWNSQNALLQNLRRNVYQTKQKKMTRMRFLPTFSCQGPCLDKKAVYVNEGIGLGISQPGSKHGVMSPFSLSSGPKHGVMSPLALSSGPCKTGVQSHWNDHNQSIEEQRKSLEVFGSGKMGKGDIAVNLERKLSMLTWDAIPKAQNLPTTTNGSSTACDDTASDASSDLFEIENISSGEYGLVNGQTSGDYMSSSCMSPTTQYAPSEASIEWSVVTASAADYSSVISDYDEKNFGFGGYTSSRNAANKTTKIKNPLSIEVQRTRPGTGLLGCKSQKAVNVTETVHKTCEKAKHR</sequence>
<organism evidence="1 2">
    <name type="scientific">Datura stramonium</name>
    <name type="common">Jimsonweed</name>
    <name type="synonym">Common thornapple</name>
    <dbReference type="NCBI Taxonomy" id="4076"/>
    <lineage>
        <taxon>Eukaryota</taxon>
        <taxon>Viridiplantae</taxon>
        <taxon>Streptophyta</taxon>
        <taxon>Embryophyta</taxon>
        <taxon>Tracheophyta</taxon>
        <taxon>Spermatophyta</taxon>
        <taxon>Magnoliopsida</taxon>
        <taxon>eudicotyledons</taxon>
        <taxon>Gunneridae</taxon>
        <taxon>Pentapetalae</taxon>
        <taxon>asterids</taxon>
        <taxon>lamiids</taxon>
        <taxon>Solanales</taxon>
        <taxon>Solanaceae</taxon>
        <taxon>Solanoideae</taxon>
        <taxon>Datureae</taxon>
        <taxon>Datura</taxon>
    </lineage>
</organism>
<accession>A0ABS8V6E9</accession>
<comment type="caution">
    <text evidence="1">The sequence shown here is derived from an EMBL/GenBank/DDBJ whole genome shotgun (WGS) entry which is preliminary data.</text>
</comment>
<dbReference type="PANTHER" id="PTHR33781:SF3">
    <property type="entry name" value="PROTEIN PHYTOCHROME KINASE SUBSTRATE 3"/>
    <property type="match status" value="1"/>
</dbReference>
<keyword evidence="2" id="KW-1185">Reference proteome</keyword>
<proteinExistence type="predicted"/>
<dbReference type="InterPro" id="IPR039615">
    <property type="entry name" value="PKS"/>
</dbReference>
<evidence type="ECO:0000313" key="1">
    <source>
        <dbReference type="EMBL" id="MCD9641813.1"/>
    </source>
</evidence>
<name>A0ABS8V6E9_DATST</name>
<dbReference type="PANTHER" id="PTHR33781">
    <property type="entry name" value="PROTEIN PHYTOCHROME KINASE SUBSTRATE 1-RELATED"/>
    <property type="match status" value="1"/>
</dbReference>
<gene>
    <name evidence="1" type="ORF">HAX54_028258</name>
</gene>